<evidence type="ECO:0000313" key="7">
    <source>
        <dbReference type="EMBL" id="MBB5317483.1"/>
    </source>
</evidence>
<evidence type="ECO:0000256" key="5">
    <source>
        <dbReference type="SAM" id="SignalP"/>
    </source>
</evidence>
<dbReference type="GO" id="GO:0009055">
    <property type="term" value="F:electron transfer activity"/>
    <property type="evidence" value="ECO:0007669"/>
    <property type="project" value="InterPro"/>
</dbReference>
<dbReference type="InterPro" id="IPR009056">
    <property type="entry name" value="Cyt_c-like_dom"/>
</dbReference>
<dbReference type="GO" id="GO:0046872">
    <property type="term" value="F:metal ion binding"/>
    <property type="evidence" value="ECO:0007669"/>
    <property type="project" value="UniProtKB-KW"/>
</dbReference>
<dbReference type="Gene3D" id="1.10.760.10">
    <property type="entry name" value="Cytochrome c-like domain"/>
    <property type="match status" value="1"/>
</dbReference>
<dbReference type="SUPFAM" id="SSF46626">
    <property type="entry name" value="Cytochrome c"/>
    <property type="match status" value="1"/>
</dbReference>
<name>A0A7W8IJR4_9BACT</name>
<keyword evidence="8" id="KW-1185">Reference proteome</keyword>
<evidence type="ECO:0000256" key="2">
    <source>
        <dbReference type="ARBA" id="ARBA00022723"/>
    </source>
</evidence>
<feature type="chain" id="PRO_5031548730" evidence="5">
    <location>
        <begin position="19"/>
        <end position="295"/>
    </location>
</feature>
<feature type="domain" description="Cytochrome c" evidence="6">
    <location>
        <begin position="205"/>
        <end position="288"/>
    </location>
</feature>
<keyword evidence="5" id="KW-0732">Signal</keyword>
<protein>
    <submittedName>
        <fullName evidence="7">Mono/diheme cytochrome c family protein</fullName>
    </submittedName>
</protein>
<evidence type="ECO:0000256" key="4">
    <source>
        <dbReference type="PROSITE-ProRule" id="PRU00433"/>
    </source>
</evidence>
<proteinExistence type="predicted"/>
<evidence type="ECO:0000256" key="3">
    <source>
        <dbReference type="ARBA" id="ARBA00023004"/>
    </source>
</evidence>
<keyword evidence="1 4" id="KW-0349">Heme</keyword>
<organism evidence="7 8">
    <name type="scientific">Tunturiibacter empetritectus</name>
    <dbReference type="NCBI Taxonomy" id="3069691"/>
    <lineage>
        <taxon>Bacteria</taxon>
        <taxon>Pseudomonadati</taxon>
        <taxon>Acidobacteriota</taxon>
        <taxon>Terriglobia</taxon>
        <taxon>Terriglobales</taxon>
        <taxon>Acidobacteriaceae</taxon>
        <taxon>Tunturiibacter</taxon>
    </lineage>
</organism>
<dbReference type="AlphaFoldDB" id="A0A7W8IJR4"/>
<evidence type="ECO:0000313" key="8">
    <source>
        <dbReference type="Proteomes" id="UP000568106"/>
    </source>
</evidence>
<dbReference type="EMBL" id="JACHDY010000002">
    <property type="protein sequence ID" value="MBB5317483.1"/>
    <property type="molecule type" value="Genomic_DNA"/>
</dbReference>
<dbReference type="SUPFAM" id="SSF56524">
    <property type="entry name" value="Oxidoreductase molybdopterin-binding domain"/>
    <property type="match status" value="1"/>
</dbReference>
<sequence length="295" mass="32205">MPPVKLIAVFAACLALLAADSPSAGHFLLTERGSSSDLEIAGMAAAVAPGTVRYISYERLLTLPQTTVTVTGDDNFRELPQKLTVTGVYLDVLQTSLGALPDANLLIALCSDGYRATYPREYVKTHRPILALKIDGLPVETWVAETHNDDPGTYFITHQDFTPSFSVLSFQEIPKIPAKVTRLEFATAQQVYGAIAPHPRDATNPQVIDGFRIAQQHCYRCHNMGSYGGTKAGRSWQTLGTFAASSPSTFERYLRNPKSIDPKSAMPPNPQIDEPTAKAIQTYFQTFATTTTTPH</sequence>
<feature type="signal peptide" evidence="5">
    <location>
        <begin position="1"/>
        <end position="18"/>
    </location>
</feature>
<evidence type="ECO:0000256" key="1">
    <source>
        <dbReference type="ARBA" id="ARBA00022617"/>
    </source>
</evidence>
<reference evidence="7" key="1">
    <citation type="submission" date="2020-08" db="EMBL/GenBank/DDBJ databases">
        <title>Genomic Encyclopedia of Type Strains, Phase IV (KMG-V): Genome sequencing to study the core and pangenomes of soil and plant-associated prokaryotes.</title>
        <authorList>
            <person name="Whitman W."/>
        </authorList>
    </citation>
    <scope>NUCLEOTIDE SEQUENCE [LARGE SCALE GENOMIC DNA]</scope>
    <source>
        <strain evidence="7">M8UP27</strain>
    </source>
</reference>
<dbReference type="GO" id="GO:0020037">
    <property type="term" value="F:heme binding"/>
    <property type="evidence" value="ECO:0007669"/>
    <property type="project" value="InterPro"/>
</dbReference>
<comment type="caution">
    <text evidence="7">The sequence shown here is derived from an EMBL/GenBank/DDBJ whole genome shotgun (WGS) entry which is preliminary data.</text>
</comment>
<evidence type="ECO:0000259" key="6">
    <source>
        <dbReference type="PROSITE" id="PS51007"/>
    </source>
</evidence>
<keyword evidence="2 4" id="KW-0479">Metal-binding</keyword>
<dbReference type="InterPro" id="IPR036374">
    <property type="entry name" value="OxRdtase_Mopterin-bd_sf"/>
</dbReference>
<dbReference type="InterPro" id="IPR036909">
    <property type="entry name" value="Cyt_c-like_dom_sf"/>
</dbReference>
<keyword evidence="3 4" id="KW-0408">Iron</keyword>
<dbReference type="Proteomes" id="UP000568106">
    <property type="component" value="Unassembled WGS sequence"/>
</dbReference>
<gene>
    <name evidence="7" type="ORF">HDF09_002152</name>
</gene>
<accession>A0A7W8IJR4</accession>
<dbReference type="PROSITE" id="PS51007">
    <property type="entry name" value="CYTC"/>
    <property type="match status" value="1"/>
</dbReference>